<dbReference type="Pfam" id="PF18802">
    <property type="entry name" value="CxC1"/>
    <property type="match status" value="1"/>
</dbReference>
<feature type="compositionally biased region" description="Basic and acidic residues" evidence="1">
    <location>
        <begin position="29"/>
        <end position="47"/>
    </location>
</feature>
<dbReference type="Pfam" id="PF18758">
    <property type="entry name" value="KDZ"/>
    <property type="match status" value="1"/>
</dbReference>
<dbReference type="InterPro" id="IPR041320">
    <property type="entry name" value="CxC1"/>
</dbReference>
<name>F4RN43_MELLP</name>
<evidence type="ECO:0000259" key="2">
    <source>
        <dbReference type="Pfam" id="PF18802"/>
    </source>
</evidence>
<dbReference type="KEGG" id="mlr:MELLADRAFT_71976"/>
<accession>F4RN43</accession>
<dbReference type="OrthoDB" id="2666777at2759"/>
<dbReference type="RefSeq" id="XP_007410472.1">
    <property type="nucleotide sequence ID" value="XM_007410410.1"/>
</dbReference>
<dbReference type="VEuPathDB" id="FungiDB:MELLADRAFT_71976"/>
<dbReference type="GeneID" id="18931986"/>
<proteinExistence type="predicted"/>
<dbReference type="EMBL" id="GL883109">
    <property type="protein sequence ID" value="EGG06234.1"/>
    <property type="molecule type" value="Genomic_DNA"/>
</dbReference>
<reference evidence="4" key="1">
    <citation type="journal article" date="2011" name="Proc. Natl. Acad. Sci. U.S.A.">
        <title>Obligate biotrophy features unraveled by the genomic analysis of rust fungi.</title>
        <authorList>
            <person name="Duplessis S."/>
            <person name="Cuomo C.A."/>
            <person name="Lin Y.-C."/>
            <person name="Aerts A."/>
            <person name="Tisserant E."/>
            <person name="Veneault-Fourrey C."/>
            <person name="Joly D.L."/>
            <person name="Hacquard S."/>
            <person name="Amselem J."/>
            <person name="Cantarel B.L."/>
            <person name="Chiu R."/>
            <person name="Coutinho P.M."/>
            <person name="Feau N."/>
            <person name="Field M."/>
            <person name="Frey P."/>
            <person name="Gelhaye E."/>
            <person name="Goldberg J."/>
            <person name="Grabherr M.G."/>
            <person name="Kodira C.D."/>
            <person name="Kohler A."/>
            <person name="Kuees U."/>
            <person name="Lindquist E.A."/>
            <person name="Lucas S.M."/>
            <person name="Mago R."/>
            <person name="Mauceli E."/>
            <person name="Morin E."/>
            <person name="Murat C."/>
            <person name="Pangilinan J.L."/>
            <person name="Park R."/>
            <person name="Pearson M."/>
            <person name="Quesneville H."/>
            <person name="Rouhier N."/>
            <person name="Sakthikumar S."/>
            <person name="Salamov A.A."/>
            <person name="Schmutz J."/>
            <person name="Selles B."/>
            <person name="Shapiro H."/>
            <person name="Tanguay P."/>
            <person name="Tuskan G.A."/>
            <person name="Henrissat B."/>
            <person name="Van de Peer Y."/>
            <person name="Rouze P."/>
            <person name="Ellis J.G."/>
            <person name="Dodds P.N."/>
            <person name="Schein J.E."/>
            <person name="Zhong S."/>
            <person name="Hamelin R.C."/>
            <person name="Grigoriev I.V."/>
            <person name="Szabo L.J."/>
            <person name="Martin F."/>
        </authorList>
    </citation>
    <scope>NUCLEOTIDE SEQUENCE [LARGE SCALE GENOMIC DNA]</scope>
    <source>
        <strain evidence="4">98AG31 / pathotype 3-4-7</strain>
    </source>
</reference>
<organism evidence="4">
    <name type="scientific">Melampsora larici-populina (strain 98AG31 / pathotype 3-4-7)</name>
    <name type="common">Poplar leaf rust fungus</name>
    <dbReference type="NCBI Taxonomy" id="747676"/>
    <lineage>
        <taxon>Eukaryota</taxon>
        <taxon>Fungi</taxon>
        <taxon>Dikarya</taxon>
        <taxon>Basidiomycota</taxon>
        <taxon>Pucciniomycotina</taxon>
        <taxon>Pucciniomycetes</taxon>
        <taxon>Pucciniales</taxon>
        <taxon>Melampsoraceae</taxon>
        <taxon>Melampsora</taxon>
    </lineage>
</organism>
<dbReference type="InParanoid" id="F4RN43"/>
<evidence type="ECO:0000256" key="1">
    <source>
        <dbReference type="SAM" id="MobiDB-lite"/>
    </source>
</evidence>
<protein>
    <recommendedName>
        <fullName evidence="2">CxC1-like cysteine cluster associated with KDZ transposases domain-containing protein</fullName>
    </recommendedName>
</protein>
<feature type="compositionally biased region" description="Basic and acidic residues" evidence="1">
    <location>
        <begin position="362"/>
        <end position="374"/>
    </location>
</feature>
<dbReference type="HOGENOM" id="CLU_011407_0_0_1"/>
<evidence type="ECO:0000313" key="4">
    <source>
        <dbReference type="Proteomes" id="UP000001072"/>
    </source>
</evidence>
<feature type="domain" description="CxC1-like cysteine cluster associated with KDZ transposases" evidence="2">
    <location>
        <begin position="168"/>
        <end position="255"/>
    </location>
</feature>
<feature type="region of interest" description="Disordered" evidence="1">
    <location>
        <begin position="342"/>
        <end position="374"/>
    </location>
</feature>
<gene>
    <name evidence="3" type="ORF">MELLADRAFT_71976</name>
</gene>
<evidence type="ECO:0000313" key="3">
    <source>
        <dbReference type="EMBL" id="EGG06234.1"/>
    </source>
</evidence>
<keyword evidence="4" id="KW-1185">Reference proteome</keyword>
<dbReference type="PANTHER" id="PTHR33096:SF1">
    <property type="entry name" value="CXC1-LIKE CYSTEINE CLUSTER ASSOCIATED WITH KDZ TRANSPOSASES DOMAIN-CONTAINING PROTEIN"/>
    <property type="match status" value="1"/>
</dbReference>
<feature type="region of interest" description="Disordered" evidence="1">
    <location>
        <begin position="1"/>
        <end position="63"/>
    </location>
</feature>
<dbReference type="Proteomes" id="UP000001072">
    <property type="component" value="Unassembled WGS sequence"/>
</dbReference>
<dbReference type="InterPro" id="IPR040521">
    <property type="entry name" value="KDZ"/>
</dbReference>
<dbReference type="AlphaFoldDB" id="F4RN43"/>
<dbReference type="PANTHER" id="PTHR33096">
    <property type="entry name" value="CXC2 DOMAIN-CONTAINING PROTEIN"/>
    <property type="match status" value="1"/>
</dbReference>
<sequence length="402" mass="46259">MGTSGRSIPCIGSQHKPKRQRADTQATIEKAERDQAQKEWGQRKCESISHALNDPSRNSEHTANLDPINQQQEAPEIMHNDFNYSGFPDEDERDQELFQDLGQESDQEEMHTYVRYFSRDTYKHQKIQEDIHWKSTMQRVFIAFMKAVKQTSNGGDHSLWDHNFNTVEICSCGPSRKRTRLVDTVDLLYRRQLKVEFCSCTPDQVRLLNQGYFGASPKTPETAFSLRLLRLYHLAWKYCHSNIQPFSLMIDEFLDAFNPQLLVPGTYEPRLWRKPLASAVYYYRQILKMIEDLEAQSLNLTPLEKLACNCPRCFGPAGCSPIKKGPQYIVCVDDEVARWEPQQSGNGRTEVPLDPCTTQHTAAEDRRDGSSWRGSEETGLIGLACRHDHMLKIVNVIRSGEK</sequence>